<feature type="domain" description="BD-FAE-like" evidence="3">
    <location>
        <begin position="61"/>
        <end position="256"/>
    </location>
</feature>
<dbReference type="SUPFAM" id="SSF53474">
    <property type="entry name" value="alpha/beta-Hydrolases"/>
    <property type="match status" value="1"/>
</dbReference>
<dbReference type="PANTHER" id="PTHR48081:SF6">
    <property type="entry name" value="PEPTIDASE S9 PROLYL OLIGOPEPTIDASE CATALYTIC DOMAIN-CONTAINING PROTEIN"/>
    <property type="match status" value="1"/>
</dbReference>
<comment type="caution">
    <text evidence="4">The sequence shown here is derived from an EMBL/GenBank/DDBJ whole genome shotgun (WGS) entry which is preliminary data.</text>
</comment>
<organism evidence="4 5">
    <name type="scientific">Candidatus Caccoplasma intestinavium</name>
    <dbReference type="NCBI Taxonomy" id="2840716"/>
    <lineage>
        <taxon>Bacteria</taxon>
        <taxon>Pseudomonadati</taxon>
        <taxon>Bacteroidota</taxon>
        <taxon>Bacteroidia</taxon>
        <taxon>Bacteroidales</taxon>
        <taxon>Bacteroidaceae</taxon>
        <taxon>Bacteroidaceae incertae sedis</taxon>
        <taxon>Candidatus Caccoplasma</taxon>
    </lineage>
</organism>
<dbReference type="InterPro" id="IPR029058">
    <property type="entry name" value="AB_hydrolase_fold"/>
</dbReference>
<dbReference type="Proteomes" id="UP000886722">
    <property type="component" value="Unassembled WGS sequence"/>
</dbReference>
<evidence type="ECO:0000313" key="4">
    <source>
        <dbReference type="EMBL" id="HIT39651.1"/>
    </source>
</evidence>
<dbReference type="EMBL" id="DVKT01000048">
    <property type="protein sequence ID" value="HIT39651.1"/>
    <property type="molecule type" value="Genomic_DNA"/>
</dbReference>
<evidence type="ECO:0000259" key="3">
    <source>
        <dbReference type="Pfam" id="PF20434"/>
    </source>
</evidence>
<keyword evidence="1 4" id="KW-0378">Hydrolase</keyword>
<dbReference type="Pfam" id="PF20434">
    <property type="entry name" value="BD-FAE"/>
    <property type="match status" value="1"/>
</dbReference>
<feature type="chain" id="PRO_5039137401" evidence="2">
    <location>
        <begin position="20"/>
        <end position="303"/>
    </location>
</feature>
<sequence>MKKLVFFLCIVCMTTTVEAQEFIPLWKKGKMPNSRGLNLPDSIANERIYRVGTPGLYLFETSRAENKGAAVIIVPGGGYARLAYQISGFQLAKWFNTMGITAFVLQHRLPQSPDVKTCYKAPLQDIQRAVRYIRAHADRWGIEPQKIGVMGSSAGAHLSACAATLSDDWSQAGDTLDRISFRPDFAILVSPVVSMDEIAHKGSRQNLLGKYDTPELREKFSCDKQVSTTTPPMFIVHAMNDPAVSCLNSLRLFDALKRNDIKGSSLHIFPAGKHSIALRNNPGSTDEWTNLAEQWLIETGFIR</sequence>
<dbReference type="PANTHER" id="PTHR48081">
    <property type="entry name" value="AB HYDROLASE SUPERFAMILY PROTEIN C4A8.06C"/>
    <property type="match status" value="1"/>
</dbReference>
<proteinExistence type="predicted"/>
<name>A0A9D1GF04_9BACT</name>
<evidence type="ECO:0000256" key="2">
    <source>
        <dbReference type="SAM" id="SignalP"/>
    </source>
</evidence>
<feature type="signal peptide" evidence="2">
    <location>
        <begin position="1"/>
        <end position="19"/>
    </location>
</feature>
<reference evidence="4" key="1">
    <citation type="submission" date="2020-10" db="EMBL/GenBank/DDBJ databases">
        <authorList>
            <person name="Gilroy R."/>
        </authorList>
    </citation>
    <scope>NUCLEOTIDE SEQUENCE</scope>
    <source>
        <strain evidence="4">21143</strain>
    </source>
</reference>
<dbReference type="AlphaFoldDB" id="A0A9D1GF04"/>
<accession>A0A9D1GF04</accession>
<dbReference type="InterPro" id="IPR050300">
    <property type="entry name" value="GDXG_lipolytic_enzyme"/>
</dbReference>
<dbReference type="Gene3D" id="3.40.50.1820">
    <property type="entry name" value="alpha/beta hydrolase"/>
    <property type="match status" value="1"/>
</dbReference>
<keyword evidence="2" id="KW-0732">Signal</keyword>
<dbReference type="InterPro" id="IPR049492">
    <property type="entry name" value="BD-FAE-like_dom"/>
</dbReference>
<evidence type="ECO:0000313" key="5">
    <source>
        <dbReference type="Proteomes" id="UP000886722"/>
    </source>
</evidence>
<protein>
    <submittedName>
        <fullName evidence="4">Alpha/beta hydrolase</fullName>
    </submittedName>
</protein>
<dbReference type="GO" id="GO:0016787">
    <property type="term" value="F:hydrolase activity"/>
    <property type="evidence" value="ECO:0007669"/>
    <property type="project" value="UniProtKB-KW"/>
</dbReference>
<evidence type="ECO:0000256" key="1">
    <source>
        <dbReference type="ARBA" id="ARBA00022801"/>
    </source>
</evidence>
<reference evidence="4" key="2">
    <citation type="journal article" date="2021" name="PeerJ">
        <title>Extensive microbial diversity within the chicken gut microbiome revealed by metagenomics and culture.</title>
        <authorList>
            <person name="Gilroy R."/>
            <person name="Ravi A."/>
            <person name="Getino M."/>
            <person name="Pursley I."/>
            <person name="Horton D.L."/>
            <person name="Alikhan N.F."/>
            <person name="Baker D."/>
            <person name="Gharbi K."/>
            <person name="Hall N."/>
            <person name="Watson M."/>
            <person name="Adriaenssens E.M."/>
            <person name="Foster-Nyarko E."/>
            <person name="Jarju S."/>
            <person name="Secka A."/>
            <person name="Antonio M."/>
            <person name="Oren A."/>
            <person name="Chaudhuri R.R."/>
            <person name="La Ragione R."/>
            <person name="Hildebrand F."/>
            <person name="Pallen M.J."/>
        </authorList>
    </citation>
    <scope>NUCLEOTIDE SEQUENCE</scope>
    <source>
        <strain evidence="4">21143</strain>
    </source>
</reference>
<gene>
    <name evidence="4" type="ORF">IAD06_06405</name>
</gene>